<organism evidence="1 2">
    <name type="scientific">Oryza meyeriana var. granulata</name>
    <dbReference type="NCBI Taxonomy" id="110450"/>
    <lineage>
        <taxon>Eukaryota</taxon>
        <taxon>Viridiplantae</taxon>
        <taxon>Streptophyta</taxon>
        <taxon>Embryophyta</taxon>
        <taxon>Tracheophyta</taxon>
        <taxon>Spermatophyta</taxon>
        <taxon>Magnoliopsida</taxon>
        <taxon>Liliopsida</taxon>
        <taxon>Poales</taxon>
        <taxon>Poaceae</taxon>
        <taxon>BOP clade</taxon>
        <taxon>Oryzoideae</taxon>
        <taxon>Oryzeae</taxon>
        <taxon>Oryzinae</taxon>
        <taxon>Oryza</taxon>
        <taxon>Oryza meyeriana</taxon>
    </lineage>
</organism>
<protein>
    <submittedName>
        <fullName evidence="1">Uncharacterized protein</fullName>
    </submittedName>
</protein>
<name>A0A6G1C493_9ORYZ</name>
<comment type="caution">
    <text evidence="1">The sequence shown here is derived from an EMBL/GenBank/DDBJ whole genome shotgun (WGS) entry which is preliminary data.</text>
</comment>
<sequence>MTLVAPHLQPSAFDLPCSNLVVCVTGATCVLDIPNITHVACYGASSTYHGTSGAEGCARP</sequence>
<dbReference type="Proteomes" id="UP000479710">
    <property type="component" value="Unassembled WGS sequence"/>
</dbReference>
<proteinExistence type="predicted"/>
<keyword evidence="2" id="KW-1185">Reference proteome</keyword>
<dbReference type="EMBL" id="SPHZ02000010">
    <property type="protein sequence ID" value="KAF0895000.1"/>
    <property type="molecule type" value="Genomic_DNA"/>
</dbReference>
<evidence type="ECO:0000313" key="2">
    <source>
        <dbReference type="Proteomes" id="UP000479710"/>
    </source>
</evidence>
<gene>
    <name evidence="1" type="ORF">E2562_004987</name>
</gene>
<accession>A0A6G1C493</accession>
<evidence type="ECO:0000313" key="1">
    <source>
        <dbReference type="EMBL" id="KAF0895000.1"/>
    </source>
</evidence>
<reference evidence="1 2" key="1">
    <citation type="submission" date="2019-11" db="EMBL/GenBank/DDBJ databases">
        <title>Whole genome sequence of Oryza granulata.</title>
        <authorList>
            <person name="Li W."/>
        </authorList>
    </citation>
    <scope>NUCLEOTIDE SEQUENCE [LARGE SCALE GENOMIC DNA]</scope>
    <source>
        <strain evidence="2">cv. Menghai</strain>
        <tissue evidence="1">Leaf</tissue>
    </source>
</reference>
<dbReference type="AlphaFoldDB" id="A0A6G1C493"/>